<dbReference type="EMBL" id="JAHXRF010000010">
    <property type="protein sequence ID" value="MBW4865889.1"/>
    <property type="molecule type" value="Genomic_DNA"/>
</dbReference>
<dbReference type="Proteomes" id="UP001196873">
    <property type="component" value="Unassembled WGS sequence"/>
</dbReference>
<evidence type="ECO:0000313" key="2">
    <source>
        <dbReference type="Proteomes" id="UP001196873"/>
    </source>
</evidence>
<dbReference type="PROSITE" id="PS51257">
    <property type="entry name" value="PROKAR_LIPOPROTEIN"/>
    <property type="match status" value="1"/>
</dbReference>
<proteinExistence type="predicted"/>
<sequence>MGMDRNSKNGSLKGMICSLCVILMIFSCADKQNRYGINFNDQRSIIKLPLLDSSWIYSPSYTSEGGTWVNPQKKDGVPCYFQKRNLIKNNRIIWESDIYLGGKTYTTIDGSIRESLTVTYYFEKKKWEYVYHTAKRNYNSSNSPSQIKDLYNSVDIVLSKCEADSILFSWNL</sequence>
<accession>A0AAW4NSX3</accession>
<gene>
    <name evidence="1" type="ORF">KZY68_07700</name>
</gene>
<evidence type="ECO:0000313" key="1">
    <source>
        <dbReference type="EMBL" id="MBW4865889.1"/>
    </source>
</evidence>
<evidence type="ECO:0008006" key="3">
    <source>
        <dbReference type="Google" id="ProtNLM"/>
    </source>
</evidence>
<dbReference type="AlphaFoldDB" id="A0AAW4NSX3"/>
<name>A0AAW4NSX3_9BACT</name>
<organism evidence="1 2">
    <name type="scientific">Segatella salivae</name>
    <dbReference type="NCBI Taxonomy" id="228604"/>
    <lineage>
        <taxon>Bacteria</taxon>
        <taxon>Pseudomonadati</taxon>
        <taxon>Bacteroidota</taxon>
        <taxon>Bacteroidia</taxon>
        <taxon>Bacteroidales</taxon>
        <taxon>Prevotellaceae</taxon>
        <taxon>Segatella</taxon>
    </lineage>
</organism>
<comment type="caution">
    <text evidence="1">The sequence shown here is derived from an EMBL/GenBank/DDBJ whole genome shotgun (WGS) entry which is preliminary data.</text>
</comment>
<protein>
    <recommendedName>
        <fullName evidence="3">Lipoprotein</fullName>
    </recommendedName>
</protein>
<reference evidence="1" key="1">
    <citation type="submission" date="2021-07" db="EMBL/GenBank/DDBJ databases">
        <title>Genomic diversity and antimicrobial resistance of Prevotella spp. isolated from chronic lung disease airways.</title>
        <authorList>
            <person name="Webb K.A."/>
            <person name="Olagoke O.S."/>
            <person name="Baird T."/>
            <person name="Neill J."/>
            <person name="Pham A."/>
            <person name="Wells T.J."/>
            <person name="Ramsay K.A."/>
            <person name="Bell S.C."/>
            <person name="Sarovich D.S."/>
            <person name="Price E.P."/>
        </authorList>
    </citation>
    <scope>NUCLEOTIDE SEQUENCE</scope>
    <source>
        <strain evidence="1">SCHI0047.S.3</strain>
    </source>
</reference>